<comment type="caution">
    <text evidence="5">The sequence shown here is derived from an EMBL/GenBank/DDBJ whole genome shotgun (WGS) entry which is preliminary data.</text>
</comment>
<dbReference type="InterPro" id="IPR001977">
    <property type="entry name" value="Depp_CoAkinase"/>
</dbReference>
<dbReference type="EC" id="2.7.1.24" evidence="3 4"/>
<name>A0ABU3IB46_9ACTO</name>
<reference evidence="5 6" key="1">
    <citation type="submission" date="2023-06" db="EMBL/GenBank/DDBJ databases">
        <title>Draft genome sequence of Gleimia hominis type strain CCUG 57540T.</title>
        <authorList>
            <person name="Salva-Serra F."/>
            <person name="Cardew S."/>
            <person name="Jensie Markopoulos S."/>
            <person name="Ohlen M."/>
            <person name="Inganas E."/>
            <person name="Svensson-Stadler L."/>
            <person name="Moore E.R.B."/>
        </authorList>
    </citation>
    <scope>NUCLEOTIDE SEQUENCE [LARGE SCALE GENOMIC DNA]</scope>
    <source>
        <strain evidence="5 6">CCUG 57540</strain>
    </source>
</reference>
<keyword evidence="3" id="KW-0963">Cytoplasm</keyword>
<dbReference type="HAMAP" id="MF_00376">
    <property type="entry name" value="Dephospho_CoA_kinase"/>
    <property type="match status" value="1"/>
</dbReference>
<keyword evidence="6" id="KW-1185">Reference proteome</keyword>
<keyword evidence="3 5" id="KW-0808">Transferase</keyword>
<organism evidence="5 6">
    <name type="scientific">Gleimia hominis</name>
    <dbReference type="NCBI Taxonomy" id="595468"/>
    <lineage>
        <taxon>Bacteria</taxon>
        <taxon>Bacillati</taxon>
        <taxon>Actinomycetota</taxon>
        <taxon>Actinomycetes</taxon>
        <taxon>Actinomycetales</taxon>
        <taxon>Actinomycetaceae</taxon>
        <taxon>Gleimia</taxon>
    </lineage>
</organism>
<evidence type="ECO:0000256" key="1">
    <source>
        <dbReference type="ARBA" id="ARBA00022741"/>
    </source>
</evidence>
<gene>
    <name evidence="3 5" type="primary">coaE</name>
    <name evidence="5" type="ORF">QS713_05925</name>
</gene>
<comment type="catalytic activity">
    <reaction evidence="3">
        <text>3'-dephospho-CoA + ATP = ADP + CoA + H(+)</text>
        <dbReference type="Rhea" id="RHEA:18245"/>
        <dbReference type="ChEBI" id="CHEBI:15378"/>
        <dbReference type="ChEBI" id="CHEBI:30616"/>
        <dbReference type="ChEBI" id="CHEBI:57287"/>
        <dbReference type="ChEBI" id="CHEBI:57328"/>
        <dbReference type="ChEBI" id="CHEBI:456216"/>
        <dbReference type="EC" id="2.7.1.24"/>
    </reaction>
</comment>
<accession>A0ABU3IB46</accession>
<dbReference type="CDD" id="cd02022">
    <property type="entry name" value="DPCK"/>
    <property type="match status" value="1"/>
</dbReference>
<feature type="binding site" evidence="3">
    <location>
        <begin position="26"/>
        <end position="31"/>
    </location>
    <ligand>
        <name>ATP</name>
        <dbReference type="ChEBI" id="CHEBI:30616"/>
    </ligand>
</feature>
<comment type="similarity">
    <text evidence="3">Belongs to the CoaE family.</text>
</comment>
<proteinExistence type="inferred from homology"/>
<keyword evidence="2 3" id="KW-0067">ATP-binding</keyword>
<evidence type="ECO:0000256" key="3">
    <source>
        <dbReference type="HAMAP-Rule" id="MF_00376"/>
    </source>
</evidence>
<comment type="function">
    <text evidence="3">Catalyzes the phosphorylation of the 3'-hydroxyl group of dephosphocoenzyme A to form coenzyme A.</text>
</comment>
<evidence type="ECO:0000313" key="6">
    <source>
        <dbReference type="Proteomes" id="UP001247542"/>
    </source>
</evidence>
<dbReference type="EMBL" id="JASXSX010000001">
    <property type="protein sequence ID" value="MDT3767599.1"/>
    <property type="molecule type" value="Genomic_DNA"/>
</dbReference>
<keyword evidence="3 5" id="KW-0418">Kinase</keyword>
<dbReference type="PANTHER" id="PTHR10695:SF46">
    <property type="entry name" value="BIFUNCTIONAL COENZYME A SYNTHASE-RELATED"/>
    <property type="match status" value="1"/>
</dbReference>
<dbReference type="NCBIfam" id="TIGR00152">
    <property type="entry name" value="dephospho-CoA kinase"/>
    <property type="match status" value="1"/>
</dbReference>
<dbReference type="SUPFAM" id="SSF52540">
    <property type="entry name" value="P-loop containing nucleoside triphosphate hydrolases"/>
    <property type="match status" value="1"/>
</dbReference>
<comment type="subcellular location">
    <subcellularLocation>
        <location evidence="3">Cytoplasm</location>
    </subcellularLocation>
</comment>
<dbReference type="Proteomes" id="UP001247542">
    <property type="component" value="Unassembled WGS sequence"/>
</dbReference>
<dbReference type="Gene3D" id="3.40.50.300">
    <property type="entry name" value="P-loop containing nucleotide triphosphate hydrolases"/>
    <property type="match status" value="1"/>
</dbReference>
<dbReference type="InterPro" id="IPR027417">
    <property type="entry name" value="P-loop_NTPase"/>
</dbReference>
<dbReference type="PANTHER" id="PTHR10695">
    <property type="entry name" value="DEPHOSPHO-COA KINASE-RELATED"/>
    <property type="match status" value="1"/>
</dbReference>
<comment type="pathway">
    <text evidence="3">Cofactor biosynthesis; coenzyme A biosynthesis; CoA from (R)-pantothenate: step 5/5.</text>
</comment>
<sequence>MLIKLRPLPPAARKRVYRVGITGGIGSGKSTFTTALRRLGKVVADADRIAREIVGPGEPALAQIEHRFGAAVIAPDGQLNRARLAEIVFNNPAARADLNAITHPLIHERAQALMANAPGRYAFYDAPVLIESGGVNNVDAVVVITAPLEKRRAWVQQKRGLSREKFDARVRAQLSDQERLDHAHIEVRNNATASKLREDAHRLTELLDTHLEIADQTV</sequence>
<keyword evidence="1 3" id="KW-0547">Nucleotide-binding</keyword>
<dbReference type="RefSeq" id="WP_313273295.1">
    <property type="nucleotide sequence ID" value="NZ_JASXSX010000001.1"/>
</dbReference>
<dbReference type="Pfam" id="PF01121">
    <property type="entry name" value="CoaE"/>
    <property type="match status" value="1"/>
</dbReference>
<evidence type="ECO:0000313" key="5">
    <source>
        <dbReference type="EMBL" id="MDT3767599.1"/>
    </source>
</evidence>
<protein>
    <recommendedName>
        <fullName evidence="3 4">Dephospho-CoA kinase</fullName>
        <ecNumber evidence="3 4">2.7.1.24</ecNumber>
    </recommendedName>
    <alternativeName>
        <fullName evidence="3">Dephosphocoenzyme A kinase</fullName>
    </alternativeName>
</protein>
<evidence type="ECO:0000256" key="4">
    <source>
        <dbReference type="NCBIfam" id="TIGR00152"/>
    </source>
</evidence>
<dbReference type="GO" id="GO:0004140">
    <property type="term" value="F:dephospho-CoA kinase activity"/>
    <property type="evidence" value="ECO:0007669"/>
    <property type="project" value="UniProtKB-EC"/>
</dbReference>
<evidence type="ECO:0000256" key="2">
    <source>
        <dbReference type="ARBA" id="ARBA00022840"/>
    </source>
</evidence>
<keyword evidence="3" id="KW-0173">Coenzyme A biosynthesis</keyword>
<dbReference type="PROSITE" id="PS51219">
    <property type="entry name" value="DPCK"/>
    <property type="match status" value="1"/>
</dbReference>